<comment type="caution">
    <text evidence="2">The sequence shown here is derived from an EMBL/GenBank/DDBJ whole genome shotgun (WGS) entry which is preliminary data.</text>
</comment>
<keyword evidence="3" id="KW-1185">Reference proteome</keyword>
<gene>
    <name evidence="2" type="ORF">DVJ77_09950</name>
</gene>
<proteinExistence type="predicted"/>
<dbReference type="Proteomes" id="UP000253782">
    <property type="component" value="Unassembled WGS sequence"/>
</dbReference>
<sequence>MVLRMKATTSMQSRVASRGPQRTGAAAISSACGTDASTIFWMFPWKRSMRR</sequence>
<dbReference type="EMBL" id="QQAH01000009">
    <property type="protein sequence ID" value="RDD81497.1"/>
    <property type="molecule type" value="Genomic_DNA"/>
</dbReference>
<organism evidence="2 3">
    <name type="scientific">Dyella tabacisoli</name>
    <dbReference type="NCBI Taxonomy" id="2282381"/>
    <lineage>
        <taxon>Bacteria</taxon>
        <taxon>Pseudomonadati</taxon>
        <taxon>Pseudomonadota</taxon>
        <taxon>Gammaproteobacteria</taxon>
        <taxon>Lysobacterales</taxon>
        <taxon>Rhodanobacteraceae</taxon>
        <taxon>Dyella</taxon>
    </lineage>
</organism>
<evidence type="ECO:0000313" key="2">
    <source>
        <dbReference type="EMBL" id="RDD81497.1"/>
    </source>
</evidence>
<evidence type="ECO:0000256" key="1">
    <source>
        <dbReference type="SAM" id="MobiDB-lite"/>
    </source>
</evidence>
<protein>
    <submittedName>
        <fullName evidence="2">TetR family transcriptional regulator</fullName>
    </submittedName>
</protein>
<feature type="region of interest" description="Disordered" evidence="1">
    <location>
        <begin position="1"/>
        <end position="29"/>
    </location>
</feature>
<name>A0A369ULW3_9GAMM</name>
<evidence type="ECO:0000313" key="3">
    <source>
        <dbReference type="Proteomes" id="UP000253782"/>
    </source>
</evidence>
<accession>A0A369ULW3</accession>
<dbReference type="AlphaFoldDB" id="A0A369ULW3"/>
<reference evidence="2 3" key="1">
    <citation type="submission" date="2018-07" db="EMBL/GenBank/DDBJ databases">
        <title>Dyella tabacisoli L4-6T, whole genome shotgun sequence.</title>
        <authorList>
            <person name="Zhou X.-K."/>
            <person name="Li W.-J."/>
            <person name="Duan Y.-Q."/>
        </authorList>
    </citation>
    <scope>NUCLEOTIDE SEQUENCE [LARGE SCALE GENOMIC DNA]</scope>
    <source>
        <strain evidence="2 3">L4-6</strain>
    </source>
</reference>